<dbReference type="GO" id="GO:0015385">
    <property type="term" value="F:sodium:proton antiporter activity"/>
    <property type="evidence" value="ECO:0007669"/>
    <property type="project" value="InterPro"/>
</dbReference>
<evidence type="ECO:0000256" key="3">
    <source>
        <dbReference type="ARBA" id="ARBA00022692"/>
    </source>
</evidence>
<evidence type="ECO:0000313" key="16">
    <source>
        <dbReference type="Proteomes" id="UP001485043"/>
    </source>
</evidence>
<sequence length="509" mass="54976">MQEGYVSRELTLVWVLLIVTVIITFFIQRYRITYIPPSGAAMVLGIVVGSVMKLSGLAETVKFSAEAFFYGLLPPIVFAAGFTLKKKDFFKNFGTISIYAVAGTLISALLFGLLTYGMVAIGIVRRSHLGNAPLIECMLYGALISATDPVATLSVFSELQVPPLLYNLVFGESVLNDATAIVLFRTLTEFYDTPVGWSTLPLMIWRFISIGLGSLGIGIAIALACAFILKRFQLGPGSDEGPSSVAFNGTIYEISLVVMSAYLAYLVAETVNMSGIVALFFTAICHAHYSFYSVAEEAKIALKRCFEFAAFLSETFVFAFLGLQVATLSEKQVDVGLLLTGIPLVLLVRAANVFPLSYLINMKGPLLKFFNLHGVGDVEVHAMGLQDYAGLTRAEAIDQVNASLAESSSSLHGRWKMLDRNFLKPVFGGRVGRATRLSAGDSDDEEDQVELLGGANAHGQPEAPLDNLHGPNVVQASNGLAPMNIAEYNPPDPVTPGARSQQHQHSRPP</sequence>
<evidence type="ECO:0000256" key="4">
    <source>
        <dbReference type="ARBA" id="ARBA00022989"/>
    </source>
</evidence>
<evidence type="ECO:0000313" key="15">
    <source>
        <dbReference type="EMBL" id="KAK9864293.1"/>
    </source>
</evidence>
<feature type="transmembrane region" description="Helical" evidence="13">
    <location>
        <begin position="96"/>
        <end position="118"/>
    </location>
</feature>
<feature type="transmembrane region" description="Helical" evidence="13">
    <location>
        <begin position="67"/>
        <end position="84"/>
    </location>
</feature>
<dbReference type="GO" id="GO:0051453">
    <property type="term" value="P:regulation of intracellular pH"/>
    <property type="evidence" value="ECO:0007669"/>
    <property type="project" value="TreeGrafter"/>
</dbReference>
<dbReference type="InterPro" id="IPR004709">
    <property type="entry name" value="NaH_exchanger"/>
</dbReference>
<feature type="transmembrane region" description="Helical" evidence="13">
    <location>
        <begin position="306"/>
        <end position="326"/>
    </location>
</feature>
<evidence type="ECO:0000256" key="13">
    <source>
        <dbReference type="SAM" id="Phobius"/>
    </source>
</evidence>
<keyword evidence="5" id="KW-0915">Sodium</keyword>
<comment type="catalytic activity">
    <reaction evidence="10">
        <text>K(+)(in) + H(+)(out) = K(+)(out) + H(+)(in)</text>
        <dbReference type="Rhea" id="RHEA:29467"/>
        <dbReference type="ChEBI" id="CHEBI:15378"/>
        <dbReference type="ChEBI" id="CHEBI:29103"/>
    </reaction>
</comment>
<feature type="transmembrane region" description="Helical" evidence="13">
    <location>
        <begin position="204"/>
        <end position="229"/>
    </location>
</feature>
<dbReference type="Gene3D" id="6.10.140.1330">
    <property type="match status" value="1"/>
</dbReference>
<evidence type="ECO:0000256" key="7">
    <source>
        <dbReference type="ARBA" id="ARBA00023136"/>
    </source>
</evidence>
<dbReference type="InterPro" id="IPR018422">
    <property type="entry name" value="Cation/H_exchanger_CPA1"/>
</dbReference>
<evidence type="ECO:0000256" key="9">
    <source>
        <dbReference type="ARBA" id="ARBA00047524"/>
    </source>
</evidence>
<evidence type="ECO:0000256" key="12">
    <source>
        <dbReference type="SAM" id="MobiDB-lite"/>
    </source>
</evidence>
<keyword evidence="4 13" id="KW-1133">Transmembrane helix</keyword>
<dbReference type="Pfam" id="PF00999">
    <property type="entry name" value="Na_H_Exchanger"/>
    <property type="match status" value="1"/>
</dbReference>
<evidence type="ECO:0000256" key="6">
    <source>
        <dbReference type="ARBA" id="ARBA00023065"/>
    </source>
</evidence>
<feature type="transmembrane region" description="Helical" evidence="13">
    <location>
        <begin position="12"/>
        <end position="27"/>
    </location>
</feature>
<feature type="domain" description="Cation/H+ exchanger transmembrane" evidence="14">
    <location>
        <begin position="21"/>
        <end position="362"/>
    </location>
</feature>
<comment type="similarity">
    <text evidence="11">Belongs to the monovalent cation:proton antiporter 1 (CPA1) transporter (TC 2.A.36) family.</text>
</comment>
<keyword evidence="6 11" id="KW-0406">Ion transport</keyword>
<dbReference type="PANTHER" id="PTHR10110">
    <property type="entry name" value="SODIUM/HYDROGEN EXCHANGER"/>
    <property type="match status" value="1"/>
</dbReference>
<accession>A0AAW1T522</accession>
<feature type="transmembrane region" description="Helical" evidence="13">
    <location>
        <begin position="250"/>
        <end position="268"/>
    </location>
</feature>
<proteinExistence type="inferred from homology"/>
<keyword evidence="8 11" id="KW-0739">Sodium transport</keyword>
<dbReference type="Proteomes" id="UP001485043">
    <property type="component" value="Unassembled WGS sequence"/>
</dbReference>
<feature type="transmembrane region" description="Helical" evidence="13">
    <location>
        <begin position="274"/>
        <end position="294"/>
    </location>
</feature>
<name>A0AAW1T522_9CHLO</name>
<dbReference type="AlphaFoldDB" id="A0AAW1T522"/>
<comment type="subcellular location">
    <subcellularLocation>
        <location evidence="1">Membrane</location>
        <topology evidence="1">Multi-pass membrane protein</topology>
    </subcellularLocation>
</comment>
<organism evidence="15 16">
    <name type="scientific">Apatococcus fuscideae</name>
    <dbReference type="NCBI Taxonomy" id="2026836"/>
    <lineage>
        <taxon>Eukaryota</taxon>
        <taxon>Viridiplantae</taxon>
        <taxon>Chlorophyta</taxon>
        <taxon>core chlorophytes</taxon>
        <taxon>Trebouxiophyceae</taxon>
        <taxon>Chlorellales</taxon>
        <taxon>Chlorellaceae</taxon>
        <taxon>Apatococcus</taxon>
    </lineage>
</organism>
<keyword evidence="16" id="KW-1185">Reference proteome</keyword>
<dbReference type="GO" id="GO:0015386">
    <property type="term" value="F:potassium:proton antiporter activity"/>
    <property type="evidence" value="ECO:0007669"/>
    <property type="project" value="TreeGrafter"/>
</dbReference>
<feature type="transmembrane region" description="Helical" evidence="13">
    <location>
        <begin position="34"/>
        <end position="55"/>
    </location>
</feature>
<dbReference type="PANTHER" id="PTHR10110:SF127">
    <property type="entry name" value="SODIUM_HYDROGEN EXCHANGER 5-RELATED"/>
    <property type="match status" value="1"/>
</dbReference>
<keyword evidence="3 11" id="KW-0812">Transmembrane</keyword>
<dbReference type="PRINTS" id="PR01084">
    <property type="entry name" value="NAHEXCHNGR"/>
</dbReference>
<dbReference type="GO" id="GO:0005768">
    <property type="term" value="C:endosome"/>
    <property type="evidence" value="ECO:0007669"/>
    <property type="project" value="TreeGrafter"/>
</dbReference>
<protein>
    <recommendedName>
        <fullName evidence="11">Sodium/hydrogen exchanger</fullName>
    </recommendedName>
</protein>
<evidence type="ECO:0000256" key="1">
    <source>
        <dbReference type="ARBA" id="ARBA00004141"/>
    </source>
</evidence>
<evidence type="ECO:0000256" key="11">
    <source>
        <dbReference type="RuleBase" id="RU003722"/>
    </source>
</evidence>
<reference evidence="15 16" key="1">
    <citation type="journal article" date="2024" name="Nat. Commun.">
        <title>Phylogenomics reveals the evolutionary origins of lichenization in chlorophyte algae.</title>
        <authorList>
            <person name="Puginier C."/>
            <person name="Libourel C."/>
            <person name="Otte J."/>
            <person name="Skaloud P."/>
            <person name="Haon M."/>
            <person name="Grisel S."/>
            <person name="Petersen M."/>
            <person name="Berrin J.G."/>
            <person name="Delaux P.M."/>
            <person name="Dal Grande F."/>
            <person name="Keller J."/>
        </authorList>
    </citation>
    <scope>NUCLEOTIDE SEQUENCE [LARGE SCALE GENOMIC DNA]</scope>
    <source>
        <strain evidence="15 16">SAG 2523</strain>
    </source>
</reference>
<evidence type="ECO:0000256" key="10">
    <source>
        <dbReference type="ARBA" id="ARBA00047912"/>
    </source>
</evidence>
<dbReference type="NCBIfam" id="TIGR00840">
    <property type="entry name" value="b_cpa1"/>
    <property type="match status" value="1"/>
</dbReference>
<feature type="transmembrane region" description="Helical" evidence="13">
    <location>
        <begin position="338"/>
        <end position="360"/>
    </location>
</feature>
<comment type="caution">
    <text evidence="15">The sequence shown here is derived from an EMBL/GenBank/DDBJ whole genome shotgun (WGS) entry which is preliminary data.</text>
</comment>
<dbReference type="GO" id="GO:0005886">
    <property type="term" value="C:plasma membrane"/>
    <property type="evidence" value="ECO:0007669"/>
    <property type="project" value="TreeGrafter"/>
</dbReference>
<dbReference type="InterPro" id="IPR006153">
    <property type="entry name" value="Cation/H_exchanger_TM"/>
</dbReference>
<dbReference type="EMBL" id="JALJOV010000371">
    <property type="protein sequence ID" value="KAK9864293.1"/>
    <property type="molecule type" value="Genomic_DNA"/>
</dbReference>
<evidence type="ECO:0000259" key="14">
    <source>
        <dbReference type="Pfam" id="PF00999"/>
    </source>
</evidence>
<dbReference type="GO" id="GO:0098719">
    <property type="term" value="P:sodium ion import across plasma membrane"/>
    <property type="evidence" value="ECO:0007669"/>
    <property type="project" value="TreeGrafter"/>
</dbReference>
<evidence type="ECO:0000256" key="2">
    <source>
        <dbReference type="ARBA" id="ARBA00022448"/>
    </source>
</evidence>
<keyword evidence="7 13" id="KW-0472">Membrane</keyword>
<gene>
    <name evidence="15" type="ORF">WJX84_001836</name>
</gene>
<evidence type="ECO:0000256" key="8">
    <source>
        <dbReference type="ARBA" id="ARBA00023201"/>
    </source>
</evidence>
<keyword evidence="11" id="KW-0050">Antiport</keyword>
<evidence type="ECO:0000256" key="5">
    <source>
        <dbReference type="ARBA" id="ARBA00023053"/>
    </source>
</evidence>
<comment type="catalytic activity">
    <reaction evidence="9">
        <text>Na(+)(in) + H(+)(out) = Na(+)(out) + H(+)(in)</text>
        <dbReference type="Rhea" id="RHEA:29419"/>
        <dbReference type="ChEBI" id="CHEBI:15378"/>
        <dbReference type="ChEBI" id="CHEBI:29101"/>
    </reaction>
</comment>
<keyword evidence="2 11" id="KW-0813">Transport</keyword>
<feature type="region of interest" description="Disordered" evidence="12">
    <location>
        <begin position="455"/>
        <end position="509"/>
    </location>
</feature>